<protein>
    <submittedName>
        <fullName evidence="1">Gamma carbonic anhydrase family protein</fullName>
    </submittedName>
</protein>
<gene>
    <name evidence="1" type="ORF">DA075_34125</name>
</gene>
<dbReference type="KEGG" id="mee:DA075_34125"/>
<dbReference type="CDD" id="cd04645">
    <property type="entry name" value="LbH_gamma_CA_like"/>
    <property type="match status" value="1"/>
</dbReference>
<evidence type="ECO:0000313" key="2">
    <source>
        <dbReference type="Proteomes" id="UP000244755"/>
    </source>
</evidence>
<dbReference type="EMBL" id="CP028844">
    <property type="protein sequence ID" value="AWB25862.1"/>
    <property type="molecule type" value="Genomic_DNA"/>
</dbReference>
<dbReference type="OrthoDB" id="9803036at2"/>
<dbReference type="Gene3D" id="2.160.10.10">
    <property type="entry name" value="Hexapeptide repeat proteins"/>
    <property type="match status" value="1"/>
</dbReference>
<dbReference type="RefSeq" id="WP_099957485.1">
    <property type="nucleotide sequence ID" value="NZ_CP028844.1"/>
</dbReference>
<dbReference type="PANTHER" id="PTHR13061">
    <property type="entry name" value="DYNACTIN SUBUNIT P25"/>
    <property type="match status" value="1"/>
</dbReference>
<accession>A0A2R4WWE3</accession>
<name>A0A2R4WWE3_9HYPH</name>
<dbReference type="SUPFAM" id="SSF51161">
    <property type="entry name" value="Trimeric LpxA-like enzymes"/>
    <property type="match status" value="1"/>
</dbReference>
<sequence>MSALLVPWRGRAPRVAPDSFVAPTAVLVGDVEVRSGASIWYGAVLRADDCAIAVLEGANVQDGAVIHADAGNDVEIGEEATIGHRAVIHGCRVGAGALVGMNAVALDRAQIGPRALLGANALLTAGRIVPPQRLWTGSPATDRRDLTDEELRHIREGAALYREKTRQHLLAAQAGAEPRPA</sequence>
<dbReference type="Proteomes" id="UP000244755">
    <property type="component" value="Chromosome 2"/>
</dbReference>
<dbReference type="InterPro" id="IPR050484">
    <property type="entry name" value="Transf_Hexapept/Carb_Anhydrase"/>
</dbReference>
<dbReference type="InterPro" id="IPR047324">
    <property type="entry name" value="LbH_gamma_CA-like"/>
</dbReference>
<dbReference type="AlphaFoldDB" id="A0A2R4WWE3"/>
<organism evidence="1 2">
    <name type="scientific">Methylobacterium currus</name>
    <dbReference type="NCBI Taxonomy" id="2051553"/>
    <lineage>
        <taxon>Bacteria</taxon>
        <taxon>Pseudomonadati</taxon>
        <taxon>Pseudomonadota</taxon>
        <taxon>Alphaproteobacteria</taxon>
        <taxon>Hyphomicrobiales</taxon>
        <taxon>Methylobacteriaceae</taxon>
        <taxon>Methylobacterium</taxon>
    </lineage>
</organism>
<evidence type="ECO:0000313" key="1">
    <source>
        <dbReference type="EMBL" id="AWB25862.1"/>
    </source>
</evidence>
<reference evidence="1 2" key="1">
    <citation type="submission" date="2018-04" db="EMBL/GenBank/DDBJ databases">
        <title>Methylobacterium sp. PR1016A genome.</title>
        <authorList>
            <person name="Park W."/>
        </authorList>
    </citation>
    <scope>NUCLEOTIDE SEQUENCE [LARGE SCALE GENOMIC DNA]</scope>
    <source>
        <strain evidence="1 2">PR1016A</strain>
    </source>
</reference>
<dbReference type="PANTHER" id="PTHR13061:SF29">
    <property type="entry name" value="GAMMA CARBONIC ANHYDRASE-LIKE 1, MITOCHONDRIAL-RELATED"/>
    <property type="match status" value="1"/>
</dbReference>
<keyword evidence="2" id="KW-1185">Reference proteome</keyword>
<proteinExistence type="predicted"/>
<dbReference type="InterPro" id="IPR011004">
    <property type="entry name" value="Trimer_LpxA-like_sf"/>
</dbReference>